<keyword evidence="3" id="KW-0677">Repeat</keyword>
<sequence>MEEQRIWVKIILLIILLFLSAFFSATEAALISLKRIHIGDIKEKNSKEETLLKLWLKNPNELLTTLLLGKTAVYVLSVSTAVMLAESYYNSFFGHMNRSFYMFSAFVIIVIIMLIITEITPRVFAKNSAAKISRTLIVPLNTLRIILRPVILIFLEISKLIIKLFGIKVKEQMFEITEEDIKTFVKEGTEVGVIEEGEEEMIHSIFEFSDTTVKEILTPRTTVFALDMEKTIGEVWDEVVEQGFSRIPVYNETIDKIVGIVHMKDMIKYNKEEHSDMKIKELMKEPYFVPTTKTLVELLEEFKKKQSHMAIIIDEYGGTLGIVTIEDLLEEIVGEIRDEFDQEEESIQQIKETIFDIRGDTVIEELNEELDINMPVSEEYDTVSGYVQDELGKVAEEGDQVKGDGFILKVMEVDNKRIEKLRIIITEKNNEREADDGKD</sequence>
<evidence type="ECO:0000256" key="1">
    <source>
        <dbReference type="ARBA" id="ARBA00004141"/>
    </source>
</evidence>
<dbReference type="Proteomes" id="UP000321606">
    <property type="component" value="Chromosome"/>
</dbReference>
<feature type="transmembrane region" description="Helical" evidence="9">
    <location>
        <begin position="100"/>
        <end position="124"/>
    </location>
</feature>
<evidence type="ECO:0000313" key="13">
    <source>
        <dbReference type="Proteomes" id="UP000321606"/>
    </source>
</evidence>
<evidence type="ECO:0008006" key="14">
    <source>
        <dbReference type="Google" id="ProtNLM"/>
    </source>
</evidence>
<evidence type="ECO:0000256" key="3">
    <source>
        <dbReference type="ARBA" id="ARBA00022737"/>
    </source>
</evidence>
<dbReference type="FunFam" id="3.10.580.10:FF:000002">
    <property type="entry name" value="Magnesium/cobalt efflux protein CorC"/>
    <property type="match status" value="1"/>
</dbReference>
<feature type="transmembrane region" description="Helical" evidence="9">
    <location>
        <begin position="62"/>
        <end position="85"/>
    </location>
</feature>
<evidence type="ECO:0000256" key="9">
    <source>
        <dbReference type="SAM" id="Phobius"/>
    </source>
</evidence>
<keyword evidence="2 8" id="KW-0812">Transmembrane</keyword>
<gene>
    <name evidence="12" type="ORF">JCM16774_0196</name>
</gene>
<dbReference type="InterPro" id="IPR005170">
    <property type="entry name" value="Transptr-assoc_dom"/>
</dbReference>
<dbReference type="AlphaFoldDB" id="A0A510J7R5"/>
<organism evidence="12 13">
    <name type="scientific">Pseudoleptotrichia goodfellowii</name>
    <dbReference type="NCBI Taxonomy" id="157692"/>
    <lineage>
        <taxon>Bacteria</taxon>
        <taxon>Fusobacteriati</taxon>
        <taxon>Fusobacteriota</taxon>
        <taxon>Fusobacteriia</taxon>
        <taxon>Fusobacteriales</taxon>
        <taxon>Leptotrichiaceae</taxon>
        <taxon>Pseudoleptotrichia</taxon>
    </lineage>
</organism>
<protein>
    <recommendedName>
        <fullName evidence="14">CBS domain protein</fullName>
    </recommendedName>
</protein>
<evidence type="ECO:0000259" key="10">
    <source>
        <dbReference type="PROSITE" id="PS51371"/>
    </source>
</evidence>
<dbReference type="InterPro" id="IPR044751">
    <property type="entry name" value="Ion_transp-like_CBS"/>
</dbReference>
<dbReference type="InterPro" id="IPR046342">
    <property type="entry name" value="CBS_dom_sf"/>
</dbReference>
<dbReference type="InterPro" id="IPR000644">
    <property type="entry name" value="CBS_dom"/>
</dbReference>
<evidence type="ECO:0000256" key="5">
    <source>
        <dbReference type="ARBA" id="ARBA00023122"/>
    </source>
</evidence>
<feature type="transmembrane region" description="Helical" evidence="9">
    <location>
        <begin position="6"/>
        <end position="25"/>
    </location>
</feature>
<dbReference type="CDD" id="cd04590">
    <property type="entry name" value="CBS_pair_CorC_HlyC_assoc"/>
    <property type="match status" value="1"/>
</dbReference>
<evidence type="ECO:0000256" key="7">
    <source>
        <dbReference type="PROSITE-ProRule" id="PRU00703"/>
    </source>
</evidence>
<evidence type="ECO:0000259" key="11">
    <source>
        <dbReference type="PROSITE" id="PS51846"/>
    </source>
</evidence>
<evidence type="ECO:0000313" key="12">
    <source>
        <dbReference type="EMBL" id="BBM35289.1"/>
    </source>
</evidence>
<dbReference type="GO" id="GO:0005886">
    <property type="term" value="C:plasma membrane"/>
    <property type="evidence" value="ECO:0007669"/>
    <property type="project" value="TreeGrafter"/>
</dbReference>
<evidence type="ECO:0000256" key="2">
    <source>
        <dbReference type="ARBA" id="ARBA00022692"/>
    </source>
</evidence>
<dbReference type="SMART" id="SM01091">
    <property type="entry name" value="CorC_HlyC"/>
    <property type="match status" value="1"/>
</dbReference>
<name>A0A510J7R5_9FUSO</name>
<dbReference type="RefSeq" id="WP_026736906.1">
    <property type="nucleotide sequence ID" value="NZ_AP019822.1"/>
</dbReference>
<dbReference type="Pfam" id="PF00571">
    <property type="entry name" value="CBS"/>
    <property type="match status" value="2"/>
</dbReference>
<feature type="domain" description="CNNM transmembrane" evidence="11">
    <location>
        <begin position="2"/>
        <end position="198"/>
    </location>
</feature>
<evidence type="ECO:0000256" key="8">
    <source>
        <dbReference type="PROSITE-ProRule" id="PRU01193"/>
    </source>
</evidence>
<dbReference type="KEGG" id="lgo:JCM16774_0196"/>
<evidence type="ECO:0000256" key="4">
    <source>
        <dbReference type="ARBA" id="ARBA00022989"/>
    </source>
</evidence>
<reference evidence="12 13" key="1">
    <citation type="submission" date="2019-07" db="EMBL/GenBank/DDBJ databases">
        <title>Complete Genome Sequence of Leptotrichia goodfellowii Strain JCM 16774.</title>
        <authorList>
            <person name="Watanabe S."/>
            <person name="Cui L."/>
        </authorList>
    </citation>
    <scope>NUCLEOTIDE SEQUENCE [LARGE SCALE GENOMIC DNA]</scope>
    <source>
        <strain evidence="12 13">JCM16774</strain>
    </source>
</reference>
<dbReference type="Gene3D" id="3.10.580.10">
    <property type="entry name" value="CBS-domain"/>
    <property type="match status" value="1"/>
</dbReference>
<dbReference type="PANTHER" id="PTHR22777:SF17">
    <property type="entry name" value="UPF0053 PROTEIN SLL0260"/>
    <property type="match status" value="1"/>
</dbReference>
<keyword evidence="6 8" id="KW-0472">Membrane</keyword>
<dbReference type="InterPro" id="IPR002550">
    <property type="entry name" value="CNNM"/>
</dbReference>
<dbReference type="SUPFAM" id="SSF54631">
    <property type="entry name" value="CBS-domain pair"/>
    <property type="match status" value="1"/>
</dbReference>
<dbReference type="PROSITE" id="PS51371">
    <property type="entry name" value="CBS"/>
    <property type="match status" value="2"/>
</dbReference>
<proteinExistence type="predicted"/>
<evidence type="ECO:0000256" key="6">
    <source>
        <dbReference type="ARBA" id="ARBA00023136"/>
    </source>
</evidence>
<dbReference type="STRING" id="714315.GCA_000516535_00211"/>
<dbReference type="PROSITE" id="PS51846">
    <property type="entry name" value="CNNM"/>
    <property type="match status" value="1"/>
</dbReference>
<accession>A0A510J7R5</accession>
<dbReference type="GO" id="GO:0050660">
    <property type="term" value="F:flavin adenine dinucleotide binding"/>
    <property type="evidence" value="ECO:0007669"/>
    <property type="project" value="InterPro"/>
</dbReference>
<keyword evidence="4 8" id="KW-1133">Transmembrane helix</keyword>
<dbReference type="EMBL" id="AP019822">
    <property type="protein sequence ID" value="BBM35289.1"/>
    <property type="molecule type" value="Genomic_DNA"/>
</dbReference>
<dbReference type="Gene3D" id="3.30.465.10">
    <property type="match status" value="1"/>
</dbReference>
<feature type="transmembrane region" description="Helical" evidence="9">
    <location>
        <begin position="145"/>
        <end position="166"/>
    </location>
</feature>
<dbReference type="InterPro" id="IPR016169">
    <property type="entry name" value="FAD-bd_PCMH_sub2"/>
</dbReference>
<dbReference type="SUPFAM" id="SSF56176">
    <property type="entry name" value="FAD-binding/transporter-associated domain-like"/>
    <property type="match status" value="1"/>
</dbReference>
<dbReference type="SMART" id="SM00116">
    <property type="entry name" value="CBS"/>
    <property type="match status" value="2"/>
</dbReference>
<feature type="domain" description="CBS" evidence="10">
    <location>
        <begin position="282"/>
        <end position="339"/>
    </location>
</feature>
<dbReference type="Pfam" id="PF01595">
    <property type="entry name" value="CNNM"/>
    <property type="match status" value="1"/>
</dbReference>
<dbReference type="PANTHER" id="PTHR22777">
    <property type="entry name" value="HEMOLYSIN-RELATED"/>
    <property type="match status" value="1"/>
</dbReference>
<dbReference type="InterPro" id="IPR036318">
    <property type="entry name" value="FAD-bd_PCMH-like_sf"/>
</dbReference>
<dbReference type="Pfam" id="PF03471">
    <property type="entry name" value="CorC_HlyC"/>
    <property type="match status" value="1"/>
</dbReference>
<dbReference type="OrthoDB" id="9798188at2"/>
<comment type="subcellular location">
    <subcellularLocation>
        <location evidence="1">Membrane</location>
        <topology evidence="1">Multi-pass membrane protein</topology>
    </subcellularLocation>
</comment>
<keyword evidence="5 7" id="KW-0129">CBS domain</keyword>
<feature type="domain" description="CBS" evidence="10">
    <location>
        <begin position="217"/>
        <end position="277"/>
    </location>
</feature>